<dbReference type="Gene3D" id="2.40.37.10">
    <property type="entry name" value="Lyase, Ornithine Decarboxylase, Chain A, domain 1"/>
    <property type="match status" value="1"/>
</dbReference>
<evidence type="ECO:0000313" key="9">
    <source>
        <dbReference type="EMBL" id="MBY6275137.1"/>
    </source>
</evidence>
<dbReference type="PANTHER" id="PTHR30511:SF0">
    <property type="entry name" value="ALANINE RACEMASE, CATABOLIC-RELATED"/>
    <property type="match status" value="1"/>
</dbReference>
<feature type="binding site" evidence="5 7">
    <location>
        <position position="137"/>
    </location>
    <ligand>
        <name>substrate</name>
    </ligand>
</feature>
<keyword evidence="4 5" id="KW-0413">Isomerase</keyword>
<feature type="active site" description="Proton acceptor; specific for D-alanine" evidence="5">
    <location>
        <position position="39"/>
    </location>
</feature>
<feature type="domain" description="Alanine racemase C-terminal" evidence="8">
    <location>
        <begin position="245"/>
        <end position="373"/>
    </location>
</feature>
<accession>A0A953LIW1</accession>
<dbReference type="PROSITE" id="PS00395">
    <property type="entry name" value="ALANINE_RACEMASE"/>
    <property type="match status" value="1"/>
</dbReference>
<evidence type="ECO:0000256" key="3">
    <source>
        <dbReference type="ARBA" id="ARBA00022898"/>
    </source>
</evidence>
<dbReference type="GO" id="GO:0005829">
    <property type="term" value="C:cytosol"/>
    <property type="evidence" value="ECO:0007669"/>
    <property type="project" value="TreeGrafter"/>
</dbReference>
<feature type="modified residue" description="N6-(pyridoxal phosphate)lysine" evidence="5 6">
    <location>
        <position position="39"/>
    </location>
</feature>
<dbReference type="AlphaFoldDB" id="A0A953LIW1"/>
<sequence length="377" mass="40553">MDLDGMRPTWAEVDLNAVRANIRALKRISKAPRLMAVVKANGYGHGAVPVATAAIEAGADWLGVASVEEGVTLRRHGIFAPILVLGYVSPGQAEAVLTEGLRVALFDGELGQALNREGRRLGRRARVHLKVDTGMGRIGLQPAEVGRLGRELARLDHVEVEGVFTHLATADEPGNPYTRLQLERYEAALAELAAAGVRPAIRHAANSAGLMLHPEAHYDMVRSGIAVVGLPPAPGVAWPVKLAPALTWKTRVGLVKWLEAGHSISYGCTYTTARREQIATLPVGYADGYPRRLSNRAQVLIRGRRCPVVGVVTMDQMMVRVPDDLPVRVGDEVVLIGRQGGEEITATELAGLADTISYEIVCGISRRVPRFYGGETA</sequence>
<dbReference type="Pfam" id="PF01168">
    <property type="entry name" value="Ala_racemase_N"/>
    <property type="match status" value="1"/>
</dbReference>
<comment type="caution">
    <text evidence="9">The sequence shown here is derived from an EMBL/GenBank/DDBJ whole genome shotgun (WGS) entry which is preliminary data.</text>
</comment>
<evidence type="ECO:0000259" key="8">
    <source>
        <dbReference type="SMART" id="SM01005"/>
    </source>
</evidence>
<dbReference type="Proteomes" id="UP000732377">
    <property type="component" value="Unassembled WGS sequence"/>
</dbReference>
<dbReference type="PANTHER" id="PTHR30511">
    <property type="entry name" value="ALANINE RACEMASE"/>
    <property type="match status" value="1"/>
</dbReference>
<evidence type="ECO:0000256" key="5">
    <source>
        <dbReference type="HAMAP-Rule" id="MF_01201"/>
    </source>
</evidence>
<dbReference type="InterPro" id="IPR029066">
    <property type="entry name" value="PLP-binding_barrel"/>
</dbReference>
<dbReference type="InterPro" id="IPR011079">
    <property type="entry name" value="Ala_racemase_C"/>
</dbReference>
<evidence type="ECO:0000256" key="7">
    <source>
        <dbReference type="PIRSR" id="PIRSR600821-52"/>
    </source>
</evidence>
<dbReference type="EC" id="5.1.1.1" evidence="5"/>
<dbReference type="HAMAP" id="MF_01201">
    <property type="entry name" value="Ala_racemase"/>
    <property type="match status" value="1"/>
</dbReference>
<evidence type="ECO:0000256" key="6">
    <source>
        <dbReference type="PIRSR" id="PIRSR600821-50"/>
    </source>
</evidence>
<evidence type="ECO:0000256" key="1">
    <source>
        <dbReference type="ARBA" id="ARBA00000316"/>
    </source>
</evidence>
<feature type="binding site" evidence="5 7">
    <location>
        <position position="314"/>
    </location>
    <ligand>
        <name>substrate</name>
    </ligand>
</feature>
<comment type="function">
    <text evidence="5">Catalyzes the interconversion of L-alanine and D-alanine. May also act on other amino acids.</text>
</comment>
<feature type="active site" description="Proton acceptor; specific for L-alanine" evidence="5">
    <location>
        <position position="266"/>
    </location>
</feature>
<dbReference type="EMBL" id="PIUK01000014">
    <property type="protein sequence ID" value="MBY6275137.1"/>
    <property type="molecule type" value="Genomic_DNA"/>
</dbReference>
<dbReference type="SUPFAM" id="SSF50621">
    <property type="entry name" value="Alanine racemase C-terminal domain-like"/>
    <property type="match status" value="1"/>
</dbReference>
<evidence type="ECO:0000313" key="10">
    <source>
        <dbReference type="Proteomes" id="UP000732377"/>
    </source>
</evidence>
<dbReference type="RefSeq" id="WP_273377823.1">
    <property type="nucleotide sequence ID" value="NZ_PIUK01000014.1"/>
</dbReference>
<dbReference type="InterPro" id="IPR009006">
    <property type="entry name" value="Ala_racemase/Decarboxylase_C"/>
</dbReference>
<keyword evidence="3 5" id="KW-0663">Pyridoxal phosphate</keyword>
<dbReference type="CDD" id="cd00430">
    <property type="entry name" value="PLPDE_III_AR"/>
    <property type="match status" value="1"/>
</dbReference>
<comment type="pathway">
    <text evidence="5">Amino-acid biosynthesis; D-alanine biosynthesis; D-alanine from L-alanine: step 1/1.</text>
</comment>
<dbReference type="GO" id="GO:0008784">
    <property type="term" value="F:alanine racemase activity"/>
    <property type="evidence" value="ECO:0007669"/>
    <property type="project" value="UniProtKB-UniRule"/>
</dbReference>
<evidence type="ECO:0000256" key="2">
    <source>
        <dbReference type="ARBA" id="ARBA00001933"/>
    </source>
</evidence>
<name>A0A953LIW1_SYMTR</name>
<dbReference type="PRINTS" id="PR00992">
    <property type="entry name" value="ALARACEMASE"/>
</dbReference>
<dbReference type="SUPFAM" id="SSF51419">
    <property type="entry name" value="PLP-binding barrel"/>
    <property type="match status" value="1"/>
</dbReference>
<dbReference type="GO" id="GO:0009252">
    <property type="term" value="P:peptidoglycan biosynthetic process"/>
    <property type="evidence" value="ECO:0007669"/>
    <property type="project" value="TreeGrafter"/>
</dbReference>
<reference evidence="9" key="1">
    <citation type="submission" date="2017-11" db="EMBL/GenBank/DDBJ databases">
        <title>Three new genomes from thermophilic consortium.</title>
        <authorList>
            <person name="Quaggio R."/>
            <person name="Amgarten D."/>
            <person name="Setubal J.C."/>
        </authorList>
    </citation>
    <scope>NUCLEOTIDE SEQUENCE</scope>
    <source>
        <strain evidence="9">ZCTH01-B2</strain>
    </source>
</reference>
<dbReference type="Pfam" id="PF00842">
    <property type="entry name" value="Ala_racemase_C"/>
    <property type="match status" value="1"/>
</dbReference>
<dbReference type="FunFam" id="2.40.37.10:FF:000006">
    <property type="entry name" value="Alanine racemase"/>
    <property type="match status" value="1"/>
</dbReference>
<dbReference type="SMART" id="SM01005">
    <property type="entry name" value="Ala_racemase_C"/>
    <property type="match status" value="1"/>
</dbReference>
<gene>
    <name evidence="9" type="ORF">CWE10_02820</name>
</gene>
<proteinExistence type="inferred from homology"/>
<dbReference type="GO" id="GO:0030632">
    <property type="term" value="P:D-alanine biosynthetic process"/>
    <property type="evidence" value="ECO:0007669"/>
    <property type="project" value="UniProtKB-UniRule"/>
</dbReference>
<comment type="cofactor">
    <cofactor evidence="2 5 6">
        <name>pyridoxal 5'-phosphate</name>
        <dbReference type="ChEBI" id="CHEBI:597326"/>
    </cofactor>
</comment>
<dbReference type="NCBIfam" id="TIGR00492">
    <property type="entry name" value="alr"/>
    <property type="match status" value="1"/>
</dbReference>
<dbReference type="Gene3D" id="3.20.20.10">
    <property type="entry name" value="Alanine racemase"/>
    <property type="match status" value="1"/>
</dbReference>
<comment type="catalytic activity">
    <reaction evidence="1 5">
        <text>L-alanine = D-alanine</text>
        <dbReference type="Rhea" id="RHEA:20249"/>
        <dbReference type="ChEBI" id="CHEBI:57416"/>
        <dbReference type="ChEBI" id="CHEBI:57972"/>
        <dbReference type="EC" id="5.1.1.1"/>
    </reaction>
</comment>
<dbReference type="GO" id="GO:0030170">
    <property type="term" value="F:pyridoxal phosphate binding"/>
    <property type="evidence" value="ECO:0007669"/>
    <property type="project" value="UniProtKB-UniRule"/>
</dbReference>
<dbReference type="InterPro" id="IPR001608">
    <property type="entry name" value="Ala_racemase_N"/>
</dbReference>
<comment type="similarity">
    <text evidence="5">Belongs to the alanine racemase family.</text>
</comment>
<evidence type="ECO:0000256" key="4">
    <source>
        <dbReference type="ARBA" id="ARBA00023235"/>
    </source>
</evidence>
<organism evidence="9 10">
    <name type="scientific">Symbiobacterium thermophilum</name>
    <dbReference type="NCBI Taxonomy" id="2734"/>
    <lineage>
        <taxon>Bacteria</taxon>
        <taxon>Bacillati</taxon>
        <taxon>Bacillota</taxon>
        <taxon>Clostridia</taxon>
        <taxon>Eubacteriales</taxon>
        <taxon>Symbiobacteriaceae</taxon>
        <taxon>Symbiobacterium</taxon>
    </lineage>
</organism>
<dbReference type="InterPro" id="IPR000821">
    <property type="entry name" value="Ala_racemase"/>
</dbReference>
<protein>
    <recommendedName>
        <fullName evidence="5">Alanine racemase</fullName>
        <ecNumber evidence="5">5.1.1.1</ecNumber>
    </recommendedName>
</protein>
<dbReference type="InterPro" id="IPR020622">
    <property type="entry name" value="Ala_racemase_pyridoxalP-BS"/>
</dbReference>
<dbReference type="FunFam" id="3.20.20.10:FF:000002">
    <property type="entry name" value="Alanine racemase"/>
    <property type="match status" value="1"/>
</dbReference>